<proteinExistence type="predicted"/>
<comment type="caution">
    <text evidence="1">The sequence shown here is derived from an EMBL/GenBank/DDBJ whole genome shotgun (WGS) entry which is preliminary data.</text>
</comment>
<dbReference type="AlphaFoldDB" id="A0A645IEJ9"/>
<name>A0A645IEJ9_9ZZZZ</name>
<gene>
    <name evidence="1" type="ORF">SDC9_197309</name>
</gene>
<organism evidence="1">
    <name type="scientific">bioreactor metagenome</name>
    <dbReference type="NCBI Taxonomy" id="1076179"/>
    <lineage>
        <taxon>unclassified sequences</taxon>
        <taxon>metagenomes</taxon>
        <taxon>ecological metagenomes</taxon>
    </lineage>
</organism>
<reference evidence="1" key="1">
    <citation type="submission" date="2019-08" db="EMBL/GenBank/DDBJ databases">
        <authorList>
            <person name="Kucharzyk K."/>
            <person name="Murdoch R.W."/>
            <person name="Higgins S."/>
            <person name="Loffler F."/>
        </authorList>
    </citation>
    <scope>NUCLEOTIDE SEQUENCE</scope>
</reference>
<dbReference type="EMBL" id="VSSQ01113160">
    <property type="protein sequence ID" value="MPN49687.1"/>
    <property type="molecule type" value="Genomic_DNA"/>
</dbReference>
<accession>A0A645IEJ9</accession>
<protein>
    <submittedName>
        <fullName evidence="1">Uncharacterized protein</fullName>
    </submittedName>
</protein>
<evidence type="ECO:0000313" key="1">
    <source>
        <dbReference type="EMBL" id="MPN49687.1"/>
    </source>
</evidence>
<sequence>MQTLLDSFEQEIGIQADASPETRVARYSAFNTQVLASMEEGNLNNYPLSNEQKIKLLDMLHVGTFRSIWSLGSGVRLIEDLKNRPVITFDIHTIGKFTVLLAELEKEYPQFSGLTDELQRSGGLTPHFVVTLFLQNDKLNMRDARIRLIYVISCLQGEWRN</sequence>